<evidence type="ECO:0000313" key="3">
    <source>
        <dbReference type="Proteomes" id="UP000886858"/>
    </source>
</evidence>
<gene>
    <name evidence="2" type="ORF">H9717_04960</name>
</gene>
<dbReference type="SUPFAM" id="SSF48452">
    <property type="entry name" value="TPR-like"/>
    <property type="match status" value="1"/>
</dbReference>
<evidence type="ECO:0000259" key="1">
    <source>
        <dbReference type="Pfam" id="PF17128"/>
    </source>
</evidence>
<evidence type="ECO:0000313" key="2">
    <source>
        <dbReference type="EMBL" id="HJA92453.1"/>
    </source>
</evidence>
<dbReference type="Proteomes" id="UP000886858">
    <property type="component" value="Unassembled WGS sequence"/>
</dbReference>
<dbReference type="EMBL" id="DWYY01000054">
    <property type="protein sequence ID" value="HJA92453.1"/>
    <property type="molecule type" value="Genomic_DNA"/>
</dbReference>
<comment type="caution">
    <text evidence="2">The sequence shown here is derived from an EMBL/GenBank/DDBJ whole genome shotgun (WGS) entry which is preliminary data.</text>
</comment>
<dbReference type="Gene3D" id="1.25.40.10">
    <property type="entry name" value="Tetratricopeptide repeat domain"/>
    <property type="match status" value="1"/>
</dbReference>
<feature type="domain" description="DUF5107" evidence="1">
    <location>
        <begin position="55"/>
        <end position="354"/>
    </location>
</feature>
<dbReference type="AlphaFoldDB" id="A0A9D2I661"/>
<sequence length="683" mass="76477">MSTLTVTTYTMPAASLGRENPLPDLKSVDDVHAKIEIDRTTVTEEESRYMGWGRINTILPYTIQDGYNRRRRKRAFKSIVLENEHLRAIFLPQLGGRLWSLFDKDAGRELLHVNPVFQPCNLALRNAWISGGVEWNVGIIGHSPFTVDDMACQQLALDDGTPVLRMYQYERVRRLFYRVEAFLPDGAKELYVRVRIDNATDEDTAVYWWSNMAVNEGEDVRVIVPAQKAFRYGYGGKLAKIPVPYMTAEADKLRGEAARLARENGGTLSWDISKTTTLPQSMDFFFDVPKDARPFIAAPGGDGYGMCQTSTGELRGRKLFVWGMGTGGRHWQEFLSRKGSAYIELQSGLARTQLEHLPMKGGETISWLESYGAVQADPAVIHGKDYQAAVSAVADALESVRPAHVLEELHARIKRELDGKNGTVLHKGAGFARAEKRLLGDAFHTAGLSFNAMNQGVREQPWVTLASGGSLPCPDPEQEPLSYETGTAWEEKLEASILEGGSDHWYGHYQLGVMRAARKDEVAARGSFERSLACERNPWALRCLAVLEDHDGRPENAADLLCEAVEMKPIRPLAVEALEALSKTAQYERMSALLDRLPEQVKGTGRVKTYEVQAYLRTGQYDKAEALLTSRIVLTDVREGDVLLTDLWFELMARKKFGNADEESLSWVHGNMKPPKDLDFRMT</sequence>
<dbReference type="InterPro" id="IPR011990">
    <property type="entry name" value="TPR-like_helical_dom_sf"/>
</dbReference>
<reference evidence="2" key="1">
    <citation type="journal article" date="2021" name="PeerJ">
        <title>Extensive microbial diversity within the chicken gut microbiome revealed by metagenomics and culture.</title>
        <authorList>
            <person name="Gilroy R."/>
            <person name="Ravi A."/>
            <person name="Getino M."/>
            <person name="Pursley I."/>
            <person name="Horton D.L."/>
            <person name="Alikhan N.F."/>
            <person name="Baker D."/>
            <person name="Gharbi K."/>
            <person name="Hall N."/>
            <person name="Watson M."/>
            <person name="Adriaenssens E.M."/>
            <person name="Foster-Nyarko E."/>
            <person name="Jarju S."/>
            <person name="Secka A."/>
            <person name="Antonio M."/>
            <person name="Oren A."/>
            <person name="Chaudhuri R.R."/>
            <person name="La Ragione R."/>
            <person name="Hildebrand F."/>
            <person name="Pallen M.J."/>
        </authorList>
    </citation>
    <scope>NUCLEOTIDE SEQUENCE</scope>
    <source>
        <strain evidence="2">CHK179-7159</strain>
    </source>
</reference>
<name>A0A9D2I661_9FIRM</name>
<reference evidence="2" key="2">
    <citation type="submission" date="2021-04" db="EMBL/GenBank/DDBJ databases">
        <authorList>
            <person name="Gilroy R."/>
        </authorList>
    </citation>
    <scope>NUCLEOTIDE SEQUENCE</scope>
    <source>
        <strain evidence="2">CHK179-7159</strain>
    </source>
</reference>
<proteinExistence type="predicted"/>
<accession>A0A9D2I661</accession>
<organism evidence="2 3">
    <name type="scientific">Candidatus Eisenbergiella merdipullorum</name>
    <dbReference type="NCBI Taxonomy" id="2838553"/>
    <lineage>
        <taxon>Bacteria</taxon>
        <taxon>Bacillati</taxon>
        <taxon>Bacillota</taxon>
        <taxon>Clostridia</taxon>
        <taxon>Lachnospirales</taxon>
        <taxon>Lachnospiraceae</taxon>
        <taxon>Eisenbergiella</taxon>
    </lineage>
</organism>
<dbReference type="InterPro" id="IPR033396">
    <property type="entry name" value="DUF5107"/>
</dbReference>
<dbReference type="Pfam" id="PF17128">
    <property type="entry name" value="DUF5107"/>
    <property type="match status" value="1"/>
</dbReference>
<protein>
    <submittedName>
        <fullName evidence="2">DUF5107 domain-containing protein</fullName>
    </submittedName>
</protein>